<dbReference type="PANTHER" id="PTHR11054:SF0">
    <property type="entry name" value="6-PHOSPHOGLUCONOLACTONASE"/>
    <property type="match status" value="1"/>
</dbReference>
<evidence type="ECO:0000256" key="5">
    <source>
        <dbReference type="ARBA" id="ARBA00013198"/>
    </source>
</evidence>
<keyword evidence="10" id="KW-1185">Reference proteome</keyword>
<evidence type="ECO:0000313" key="10">
    <source>
        <dbReference type="Proteomes" id="UP001194714"/>
    </source>
</evidence>
<name>A0ABS0AYD9_9BACT</name>
<dbReference type="Pfam" id="PF01182">
    <property type="entry name" value="Glucosamine_iso"/>
    <property type="match status" value="1"/>
</dbReference>
<dbReference type="InterPro" id="IPR037171">
    <property type="entry name" value="NagB/RpiA_transferase-like"/>
</dbReference>
<dbReference type="InterPro" id="IPR006148">
    <property type="entry name" value="Glc/Gal-6P_isomerase"/>
</dbReference>
<evidence type="ECO:0000313" key="9">
    <source>
        <dbReference type="EMBL" id="MBF5059148.1"/>
    </source>
</evidence>
<dbReference type="Gene3D" id="3.40.50.1360">
    <property type="match status" value="1"/>
</dbReference>
<dbReference type="RefSeq" id="WP_194847446.1">
    <property type="nucleotide sequence ID" value="NZ_JAAEJV010000012.1"/>
</dbReference>
<sequence>MADDPHFFSWDERRDIAHPGDRDATLAFAVEHFLNCAKEAIKSHGHFAVALSGGSTPKKIFEMLASAPHSTAIDWTKVALFWGDERSAPPTDPESNFRMAMDAGLKTLPIPKEHIFRMEAEDSIEENSHAYEAKIKEALGPHPFDLIMLGMGEDGHTASLFPGTRALEEQKALVVANEVPQKNTWRMTLTYPCINRASNTVIYVLGKSKEAMVRQVFLEEHTPPFPVSAIGTPENKALWVVDSEAGGPLLKK</sequence>
<dbReference type="CDD" id="cd01400">
    <property type="entry name" value="6PGL"/>
    <property type="match status" value="1"/>
</dbReference>
<organism evidence="9 10">
    <name type="scientific">Candidatus Neptunichlamydia vexilliferae</name>
    <dbReference type="NCBI Taxonomy" id="1651774"/>
    <lineage>
        <taxon>Bacteria</taxon>
        <taxon>Pseudomonadati</taxon>
        <taxon>Chlamydiota</taxon>
        <taxon>Chlamydiia</taxon>
        <taxon>Parachlamydiales</taxon>
        <taxon>Simkaniaceae</taxon>
        <taxon>Candidatus Neptunichlamydia</taxon>
    </lineage>
</organism>
<proteinExistence type="inferred from homology"/>
<dbReference type="NCBIfam" id="TIGR01198">
    <property type="entry name" value="pgl"/>
    <property type="match status" value="1"/>
</dbReference>
<protein>
    <recommendedName>
        <fullName evidence="6 7">6-phosphogluconolactonase</fullName>
        <shortName evidence="7">6PGL</shortName>
        <ecNumber evidence="5 7">3.1.1.31</ecNumber>
    </recommendedName>
</protein>
<comment type="caution">
    <text evidence="9">The sequence shown here is derived from an EMBL/GenBank/DDBJ whole genome shotgun (WGS) entry which is preliminary data.</text>
</comment>
<dbReference type="Proteomes" id="UP001194714">
    <property type="component" value="Unassembled WGS sequence"/>
</dbReference>
<evidence type="ECO:0000256" key="6">
    <source>
        <dbReference type="ARBA" id="ARBA00020337"/>
    </source>
</evidence>
<evidence type="ECO:0000256" key="4">
    <source>
        <dbReference type="ARBA" id="ARBA00010662"/>
    </source>
</evidence>
<evidence type="ECO:0000256" key="7">
    <source>
        <dbReference type="RuleBase" id="RU365095"/>
    </source>
</evidence>
<accession>A0ABS0AYD9</accession>
<dbReference type="PANTHER" id="PTHR11054">
    <property type="entry name" value="6-PHOSPHOGLUCONOLACTONASE"/>
    <property type="match status" value="1"/>
</dbReference>
<feature type="domain" description="Glucosamine/galactosamine-6-phosphate isomerase" evidence="8">
    <location>
        <begin position="21"/>
        <end position="239"/>
    </location>
</feature>
<comment type="pathway">
    <text evidence="3 7">Carbohydrate degradation; pentose phosphate pathway; D-ribulose 5-phosphate from D-glucose 6-phosphate (oxidative stage): step 2/3.</text>
</comment>
<dbReference type="SUPFAM" id="SSF100950">
    <property type="entry name" value="NagB/RpiA/CoA transferase-like"/>
    <property type="match status" value="1"/>
</dbReference>
<dbReference type="GO" id="GO:0017057">
    <property type="term" value="F:6-phosphogluconolactonase activity"/>
    <property type="evidence" value="ECO:0007669"/>
    <property type="project" value="UniProtKB-EC"/>
</dbReference>
<reference evidence="9 10" key="1">
    <citation type="submission" date="2020-01" db="EMBL/GenBank/DDBJ databases">
        <title>Draft genome sequence of Cand. Neptunochlamydia vexilliferae K9.</title>
        <authorList>
            <person name="Schulz F."/>
            <person name="Koestlbacher S."/>
            <person name="Wascher F."/>
            <person name="Pizzetti I."/>
            <person name="Horn M."/>
        </authorList>
    </citation>
    <scope>NUCLEOTIDE SEQUENCE [LARGE SCALE GENOMIC DNA]</scope>
    <source>
        <strain evidence="9 10">K9</strain>
    </source>
</reference>
<dbReference type="InterPro" id="IPR005900">
    <property type="entry name" value="6-phosphogluconolactonase_DevB"/>
</dbReference>
<evidence type="ECO:0000259" key="8">
    <source>
        <dbReference type="Pfam" id="PF01182"/>
    </source>
</evidence>
<evidence type="ECO:0000256" key="1">
    <source>
        <dbReference type="ARBA" id="ARBA00000832"/>
    </source>
</evidence>
<dbReference type="EMBL" id="JAAEJV010000012">
    <property type="protein sequence ID" value="MBF5059148.1"/>
    <property type="molecule type" value="Genomic_DNA"/>
</dbReference>
<dbReference type="EC" id="3.1.1.31" evidence="5 7"/>
<evidence type="ECO:0000256" key="2">
    <source>
        <dbReference type="ARBA" id="ARBA00002681"/>
    </source>
</evidence>
<comment type="catalytic activity">
    <reaction evidence="1 7">
        <text>6-phospho-D-glucono-1,5-lactone + H2O = 6-phospho-D-gluconate + H(+)</text>
        <dbReference type="Rhea" id="RHEA:12556"/>
        <dbReference type="ChEBI" id="CHEBI:15377"/>
        <dbReference type="ChEBI" id="CHEBI:15378"/>
        <dbReference type="ChEBI" id="CHEBI:57955"/>
        <dbReference type="ChEBI" id="CHEBI:58759"/>
        <dbReference type="EC" id="3.1.1.31"/>
    </reaction>
</comment>
<keyword evidence="7 9" id="KW-0378">Hydrolase</keyword>
<comment type="function">
    <text evidence="2 7">Hydrolysis of 6-phosphogluconolactone to 6-phosphogluconate.</text>
</comment>
<comment type="similarity">
    <text evidence="4 7">Belongs to the glucosamine/galactosamine-6-phosphate isomerase family. 6-phosphogluconolactonase subfamily.</text>
</comment>
<gene>
    <name evidence="7" type="primary">pgl</name>
    <name evidence="9" type="ORF">NEPTK9_000656</name>
</gene>
<evidence type="ECO:0000256" key="3">
    <source>
        <dbReference type="ARBA" id="ARBA00004961"/>
    </source>
</evidence>
<dbReference type="InterPro" id="IPR039104">
    <property type="entry name" value="6PGL"/>
</dbReference>